<evidence type="ECO:0000313" key="2">
    <source>
        <dbReference type="Proteomes" id="UP000003477"/>
    </source>
</evidence>
<organism evidence="1 2">
    <name type="scientific">Crocosphaera watsonii WH 0003</name>
    <dbReference type="NCBI Taxonomy" id="423471"/>
    <lineage>
        <taxon>Bacteria</taxon>
        <taxon>Bacillati</taxon>
        <taxon>Cyanobacteriota</taxon>
        <taxon>Cyanophyceae</taxon>
        <taxon>Oscillatoriophycideae</taxon>
        <taxon>Chroococcales</taxon>
        <taxon>Aphanothecaceae</taxon>
        <taxon>Crocosphaera</taxon>
    </lineage>
</organism>
<sequence>MIEVMPNLKQSLKTWQKWQNQNLAGYSPNLFLLIKQPELISQENLSESQLSIISLIDGSQNVRILALKTGLDIVSVMLCLLP</sequence>
<feature type="non-terminal residue" evidence="1">
    <location>
        <position position="82"/>
    </location>
</feature>
<reference evidence="1 2" key="1">
    <citation type="journal article" date="2011" name="Front. Microbiol.">
        <title>Two Strains of Crocosphaera watsonii with Highly Conserved Genomes are Distinguished by Strain-Specific Features.</title>
        <authorList>
            <person name="Bench S.R."/>
            <person name="Ilikchyan I.N."/>
            <person name="Tripp H.J."/>
            <person name="Zehr J.P."/>
        </authorList>
    </citation>
    <scope>NUCLEOTIDE SEQUENCE [LARGE SCALE GENOMIC DNA]</scope>
    <source>
        <strain evidence="1 2">WH 0003</strain>
    </source>
</reference>
<gene>
    <name evidence="1" type="ORF">CWATWH0003_4167b1</name>
</gene>
<dbReference type="Proteomes" id="UP000003477">
    <property type="component" value="Unassembled WGS sequence"/>
</dbReference>
<protein>
    <submittedName>
        <fullName evidence="1">Response regulator receiver</fullName>
    </submittedName>
</protein>
<name>G5J9Q2_CROWT</name>
<evidence type="ECO:0000313" key="1">
    <source>
        <dbReference type="EMBL" id="EHJ11084.1"/>
    </source>
</evidence>
<comment type="caution">
    <text evidence="1">The sequence shown here is derived from an EMBL/GenBank/DDBJ whole genome shotgun (WGS) entry which is preliminary data.</text>
</comment>
<dbReference type="AlphaFoldDB" id="G5J9Q2"/>
<proteinExistence type="predicted"/>
<accession>G5J9Q2</accession>
<dbReference type="EMBL" id="AESD01000633">
    <property type="protein sequence ID" value="EHJ11084.1"/>
    <property type="molecule type" value="Genomic_DNA"/>
</dbReference>